<evidence type="ECO:0000256" key="11">
    <source>
        <dbReference type="ARBA" id="ARBA00029939"/>
    </source>
</evidence>
<name>A0ABW8EE66_STRT5</name>
<reference evidence="17 18" key="1">
    <citation type="submission" date="2024-10" db="EMBL/GenBank/DDBJ databases">
        <title>The Natural Products Discovery Center: Release of the First 8490 Sequenced Strains for Exploring Actinobacteria Biosynthetic Diversity.</title>
        <authorList>
            <person name="Kalkreuter E."/>
            <person name="Kautsar S.A."/>
            <person name="Yang D."/>
            <person name="Bader C.D."/>
            <person name="Teijaro C.N."/>
            <person name="Fluegel L."/>
            <person name="Davis C.M."/>
            <person name="Simpson J.R."/>
            <person name="Lauterbach L."/>
            <person name="Steele A.D."/>
            <person name="Gui C."/>
            <person name="Meng S."/>
            <person name="Li G."/>
            <person name="Viehrig K."/>
            <person name="Ye F."/>
            <person name="Su P."/>
            <person name="Kiefer A.F."/>
            <person name="Nichols A."/>
            <person name="Cepeda A.J."/>
            <person name="Yan W."/>
            <person name="Fan B."/>
            <person name="Jiang Y."/>
            <person name="Adhikari A."/>
            <person name="Zheng C.-J."/>
            <person name="Schuster L."/>
            <person name="Cowan T.M."/>
            <person name="Smanski M.J."/>
            <person name="Chevrette M.G."/>
            <person name="De Carvalho L.P.S."/>
            <person name="Shen B."/>
        </authorList>
    </citation>
    <scope>NUCLEOTIDE SEQUENCE [LARGE SCALE GENOMIC DNA]</scope>
    <source>
        <strain evidence="17 18">NPDC087220</strain>
    </source>
</reference>
<dbReference type="SUPFAM" id="SSF51905">
    <property type="entry name" value="FAD/NAD(P)-binding domain"/>
    <property type="match status" value="1"/>
</dbReference>
<evidence type="ECO:0000256" key="12">
    <source>
        <dbReference type="ARBA" id="ARBA00031158"/>
    </source>
</evidence>
<comment type="catalytic activity">
    <reaction evidence="15">
        <text>L-lysine + NADPH + O2 = N(6)-hydroxy-L-lysine + NADP(+) + H2O</text>
        <dbReference type="Rhea" id="RHEA:23228"/>
        <dbReference type="ChEBI" id="CHEBI:15377"/>
        <dbReference type="ChEBI" id="CHEBI:15379"/>
        <dbReference type="ChEBI" id="CHEBI:32551"/>
        <dbReference type="ChEBI" id="CHEBI:57783"/>
        <dbReference type="ChEBI" id="CHEBI:57820"/>
        <dbReference type="ChEBI" id="CHEBI:58349"/>
        <dbReference type="EC" id="1.14.13.59"/>
    </reaction>
</comment>
<evidence type="ECO:0000256" key="7">
    <source>
        <dbReference type="ARBA" id="ARBA00022827"/>
    </source>
</evidence>
<evidence type="ECO:0000256" key="13">
    <source>
        <dbReference type="ARBA" id="ARBA00032493"/>
    </source>
</evidence>
<dbReference type="InterPro" id="IPR036188">
    <property type="entry name" value="FAD/NAD-bd_sf"/>
</dbReference>
<dbReference type="Proteomes" id="UP001617351">
    <property type="component" value="Unassembled WGS sequence"/>
</dbReference>
<organism evidence="17 18">
    <name type="scientific">Streptomyces toxytricini</name>
    <name type="common">Actinomyces toxytricini</name>
    <dbReference type="NCBI Taxonomy" id="67369"/>
    <lineage>
        <taxon>Bacteria</taxon>
        <taxon>Bacillati</taxon>
        <taxon>Actinomycetota</taxon>
        <taxon>Actinomycetes</taxon>
        <taxon>Kitasatosporales</taxon>
        <taxon>Streptomycetaceae</taxon>
        <taxon>Streptomyces</taxon>
    </lineage>
</organism>
<keyword evidence="7" id="KW-0274">FAD</keyword>
<dbReference type="Pfam" id="PF13450">
    <property type="entry name" value="NAD_binding_8"/>
    <property type="match status" value="1"/>
</dbReference>
<keyword evidence="9" id="KW-0560">Oxidoreductase</keyword>
<evidence type="ECO:0000313" key="18">
    <source>
        <dbReference type="Proteomes" id="UP001617351"/>
    </source>
</evidence>
<accession>A0ABW8EE66</accession>
<dbReference type="PANTHER" id="PTHR38663">
    <property type="match status" value="1"/>
</dbReference>
<evidence type="ECO:0000256" key="8">
    <source>
        <dbReference type="ARBA" id="ARBA00022857"/>
    </source>
</evidence>
<comment type="similarity">
    <text evidence="3">Belongs to the lysine N(6)-hydroxylase/L-ornithine N(5)-oxygenase family.</text>
</comment>
<keyword evidence="10" id="KW-0503">Monooxygenase</keyword>
<keyword evidence="6" id="KW-0285">Flavoprotein</keyword>
<dbReference type="InterPro" id="IPR025700">
    <property type="entry name" value="Lys/Orn_oxygenase"/>
</dbReference>
<comment type="pathway">
    <text evidence="2">Siderophore biosynthesis.</text>
</comment>
<evidence type="ECO:0000256" key="6">
    <source>
        <dbReference type="ARBA" id="ARBA00022630"/>
    </source>
</evidence>
<keyword evidence="18" id="KW-1185">Reference proteome</keyword>
<protein>
    <recommendedName>
        <fullName evidence="5">L-lysine N6-monooxygenase MbtG</fullName>
        <ecNumber evidence="4">1.14.13.59</ecNumber>
    </recommendedName>
    <alternativeName>
        <fullName evidence="14">Lysine 6-N-hydroxylase</fullName>
    </alternativeName>
    <alternativeName>
        <fullName evidence="13">Lysine N6-hydroxylase</fullName>
    </alternativeName>
    <alternativeName>
        <fullName evidence="11">Lysine-N-oxygenase</fullName>
    </alternativeName>
    <alternativeName>
        <fullName evidence="12">Mycobactin synthase protein G</fullName>
    </alternativeName>
</protein>
<dbReference type="Pfam" id="PF13434">
    <property type="entry name" value="Lys_Orn_oxgnase"/>
    <property type="match status" value="1"/>
</dbReference>
<evidence type="ECO:0000256" key="10">
    <source>
        <dbReference type="ARBA" id="ARBA00023033"/>
    </source>
</evidence>
<dbReference type="Gene3D" id="3.50.50.60">
    <property type="entry name" value="FAD/NAD(P)-binding domain"/>
    <property type="match status" value="2"/>
</dbReference>
<evidence type="ECO:0000313" key="17">
    <source>
        <dbReference type="EMBL" id="MFJ2821523.1"/>
    </source>
</evidence>
<dbReference type="RefSeq" id="WP_402379479.1">
    <property type="nucleotide sequence ID" value="NZ_JBIUYY010000004.1"/>
</dbReference>
<evidence type="ECO:0000256" key="5">
    <source>
        <dbReference type="ARBA" id="ARBA00016406"/>
    </source>
</evidence>
<comment type="cofactor">
    <cofactor evidence="1">
        <name>FAD</name>
        <dbReference type="ChEBI" id="CHEBI:57692"/>
    </cofactor>
</comment>
<dbReference type="PANTHER" id="PTHR38663:SF1">
    <property type="entry name" value="L-ORNITHINE N(5)-MONOOXYGENASE"/>
    <property type="match status" value="1"/>
</dbReference>
<evidence type="ECO:0000256" key="4">
    <source>
        <dbReference type="ARBA" id="ARBA00013076"/>
    </source>
</evidence>
<evidence type="ECO:0000256" key="1">
    <source>
        <dbReference type="ARBA" id="ARBA00001974"/>
    </source>
</evidence>
<feature type="region of interest" description="Disordered" evidence="16">
    <location>
        <begin position="428"/>
        <end position="447"/>
    </location>
</feature>
<proteinExistence type="inferred from homology"/>
<evidence type="ECO:0000256" key="2">
    <source>
        <dbReference type="ARBA" id="ARBA00004924"/>
    </source>
</evidence>
<evidence type="ECO:0000256" key="16">
    <source>
        <dbReference type="SAM" id="MobiDB-lite"/>
    </source>
</evidence>
<evidence type="ECO:0000256" key="9">
    <source>
        <dbReference type="ARBA" id="ARBA00023002"/>
    </source>
</evidence>
<dbReference type="EMBL" id="JBIUYY010000004">
    <property type="protein sequence ID" value="MFJ2821523.1"/>
    <property type="molecule type" value="Genomic_DNA"/>
</dbReference>
<gene>
    <name evidence="17" type="ORF">ACIO7M_10455</name>
</gene>
<evidence type="ECO:0000256" key="3">
    <source>
        <dbReference type="ARBA" id="ARBA00007588"/>
    </source>
</evidence>
<evidence type="ECO:0000256" key="15">
    <source>
        <dbReference type="ARBA" id="ARBA00048407"/>
    </source>
</evidence>
<dbReference type="EC" id="1.14.13.59" evidence="4"/>
<comment type="caution">
    <text evidence="17">The sequence shown here is derived from an EMBL/GenBank/DDBJ whole genome shotgun (WGS) entry which is preliminary data.</text>
</comment>
<sequence length="447" mass="49161">MTHTFIPVPEILDSPRGRRLAGAIPVALRVPDHTGLPDSAPVVIVGGGLAALTLAARLWHHGVREYLILERGERIGGQFFDRVAAVGQLVLRSPYEHHPGAEGHRDCEMLDFARLNWEHLTPTERNEVRMAQSGQRAVAPLDIFEAYCSHVAATHGVTERSRRADVREIVAHGDGWRVLTDRGEVRAQAVVLAVGETRRPAPDHWDTASDRVRYWDEPLGEKVTGRHAVVGAGLSAAHIVHDLCSRGLPVDWVFRGTEHYQCADVNAAFFRPEGRAIFHLDALEQRRTMLSVERRPSIMFEFQPRLREWEKSGLLTVHRETEITDLRAHGSGARLHTAADTEPISVDHVHLALGTRTLIAPEVKGVELTLHDGLPAMDEHTLQLADAPGLHAIGAIGSLALGPATRNIDGHRVAAARIADALRARFSSPAPGRAEDRIPTQPIRRSA</sequence>
<evidence type="ECO:0000256" key="14">
    <source>
        <dbReference type="ARBA" id="ARBA00032738"/>
    </source>
</evidence>
<keyword evidence="8" id="KW-0521">NADP</keyword>